<evidence type="ECO:0000256" key="1">
    <source>
        <dbReference type="ARBA" id="ARBA00001933"/>
    </source>
</evidence>
<comment type="cofactor">
    <cofactor evidence="1">
        <name>pyridoxal 5'-phosphate</name>
        <dbReference type="ChEBI" id="CHEBI:597326"/>
    </cofactor>
</comment>
<evidence type="ECO:0000256" key="4">
    <source>
        <dbReference type="ARBA" id="ARBA00022576"/>
    </source>
</evidence>
<sequence>MKTADRMQGVHRSYIREILKVTARPEIISFAGGLPHPDSFPADRVAAAAAKVFAEEGASALQYSTTEGYAPLRKWIADRYARQGLTVSPDDILITTGSQQALDMAGRALLNRGDAVAIERPGYLGAIQCFSMYGADFKPVNLLATGVDTDMLDDVLERTGAKVFYAVPNFQNPSGISYDASTRHRVAELMARHECMLVEDNPYGELRFLGEDVPPVRCHMQTPSILLGSFSKMVAPGMRLGWIYAPDGLMDSLVRAKQASDLHTATLTQSILYRYLVDNDVDAHIASIRDRYKRHRDIMVASIRDHFPEEVATTEPEGGMFLWCTLPDSVSAEEVFKEAIRNNVAFVPGKPFYVDGTDNTFRLNFSNASPEKIEEGIARLGKCLRHCLS</sequence>
<comment type="subunit">
    <text evidence="3">Homodimer.</text>
</comment>
<dbReference type="GO" id="GO:1901605">
    <property type="term" value="P:alpha-amino acid metabolic process"/>
    <property type="evidence" value="ECO:0007669"/>
    <property type="project" value="TreeGrafter"/>
</dbReference>
<dbReference type="SUPFAM" id="SSF53383">
    <property type="entry name" value="PLP-dependent transferases"/>
    <property type="match status" value="1"/>
</dbReference>
<proteinExistence type="inferred from homology"/>
<name>A0A7J0BDJ3_9BACT</name>
<dbReference type="InterPro" id="IPR004839">
    <property type="entry name" value="Aminotransferase_I/II_large"/>
</dbReference>
<dbReference type="RefSeq" id="WP_174403471.1">
    <property type="nucleotide sequence ID" value="NZ_BLVO01000004.1"/>
</dbReference>
<organism evidence="8 9">
    <name type="scientific">Desulfovibrio subterraneus</name>
    <dbReference type="NCBI Taxonomy" id="2718620"/>
    <lineage>
        <taxon>Bacteria</taxon>
        <taxon>Pseudomonadati</taxon>
        <taxon>Thermodesulfobacteriota</taxon>
        <taxon>Desulfovibrionia</taxon>
        <taxon>Desulfovibrionales</taxon>
        <taxon>Desulfovibrionaceae</taxon>
        <taxon>Desulfovibrio</taxon>
    </lineage>
</organism>
<accession>A0A7J0BDJ3</accession>
<dbReference type="GO" id="GO:0030170">
    <property type="term" value="F:pyridoxal phosphate binding"/>
    <property type="evidence" value="ECO:0007669"/>
    <property type="project" value="InterPro"/>
</dbReference>
<dbReference type="FunFam" id="3.40.640.10:FF:000053">
    <property type="entry name" value="Aminotransferase, class I"/>
    <property type="match status" value="1"/>
</dbReference>
<dbReference type="Gene3D" id="3.90.1150.10">
    <property type="entry name" value="Aspartate Aminotransferase, domain 1"/>
    <property type="match status" value="1"/>
</dbReference>
<keyword evidence="5 8" id="KW-0808">Transferase</keyword>
<comment type="similarity">
    <text evidence="2">Belongs to the class-I pyridoxal-phosphate-dependent aminotransferase family.</text>
</comment>
<evidence type="ECO:0000259" key="7">
    <source>
        <dbReference type="Pfam" id="PF00155"/>
    </source>
</evidence>
<dbReference type="InterPro" id="IPR015424">
    <property type="entry name" value="PyrdxlP-dep_Trfase"/>
</dbReference>
<gene>
    <name evidence="8" type="ORF">DSM101010T_01280</name>
</gene>
<evidence type="ECO:0000313" key="9">
    <source>
        <dbReference type="Proteomes" id="UP000503840"/>
    </source>
</evidence>
<evidence type="ECO:0000256" key="2">
    <source>
        <dbReference type="ARBA" id="ARBA00007441"/>
    </source>
</evidence>
<dbReference type="CDD" id="cd00609">
    <property type="entry name" value="AAT_like"/>
    <property type="match status" value="1"/>
</dbReference>
<keyword evidence="6" id="KW-0663">Pyridoxal phosphate</keyword>
<evidence type="ECO:0000256" key="6">
    <source>
        <dbReference type="ARBA" id="ARBA00022898"/>
    </source>
</evidence>
<evidence type="ECO:0000256" key="3">
    <source>
        <dbReference type="ARBA" id="ARBA00011738"/>
    </source>
</evidence>
<dbReference type="Gene3D" id="3.40.640.10">
    <property type="entry name" value="Type I PLP-dependent aspartate aminotransferase-like (Major domain)"/>
    <property type="match status" value="1"/>
</dbReference>
<feature type="domain" description="Aminotransferase class I/classII large" evidence="7">
    <location>
        <begin position="40"/>
        <end position="380"/>
    </location>
</feature>
<dbReference type="GO" id="GO:0008483">
    <property type="term" value="F:transaminase activity"/>
    <property type="evidence" value="ECO:0007669"/>
    <property type="project" value="UniProtKB-KW"/>
</dbReference>
<dbReference type="InterPro" id="IPR015421">
    <property type="entry name" value="PyrdxlP-dep_Trfase_major"/>
</dbReference>
<dbReference type="AlphaFoldDB" id="A0A7J0BDJ3"/>
<dbReference type="PANTHER" id="PTHR42790:SF19">
    <property type="entry name" value="KYNURENINE_ALPHA-AMINOADIPATE AMINOTRANSFERASE, MITOCHONDRIAL"/>
    <property type="match status" value="1"/>
</dbReference>
<protein>
    <submittedName>
        <fullName evidence="8">Aspartate aminotransferase</fullName>
    </submittedName>
</protein>
<reference evidence="8 9" key="1">
    <citation type="submission" date="2020-05" db="EMBL/GenBank/DDBJ databases">
        <title>Draft genome sequence of Desulfovibrio sp. strain HN2T.</title>
        <authorList>
            <person name="Ueno A."/>
            <person name="Tamazawa S."/>
            <person name="Tamamura S."/>
            <person name="Murakami T."/>
            <person name="Kiyama T."/>
            <person name="Inomata H."/>
            <person name="Amano Y."/>
            <person name="Miyakawa K."/>
            <person name="Tamaki H."/>
            <person name="Naganuma T."/>
            <person name="Kaneko K."/>
        </authorList>
    </citation>
    <scope>NUCLEOTIDE SEQUENCE [LARGE SCALE GENOMIC DNA]</scope>
    <source>
        <strain evidence="8 9">HN2</strain>
    </source>
</reference>
<comment type="caution">
    <text evidence="8">The sequence shown here is derived from an EMBL/GenBank/DDBJ whole genome shotgun (WGS) entry which is preliminary data.</text>
</comment>
<dbReference type="EMBL" id="BLVO01000004">
    <property type="protein sequence ID" value="GFM31763.1"/>
    <property type="molecule type" value="Genomic_DNA"/>
</dbReference>
<dbReference type="InterPro" id="IPR050859">
    <property type="entry name" value="Class-I_PLP-dep_aminotransf"/>
</dbReference>
<evidence type="ECO:0000256" key="5">
    <source>
        <dbReference type="ARBA" id="ARBA00022679"/>
    </source>
</evidence>
<keyword evidence="4 8" id="KW-0032">Aminotransferase</keyword>
<dbReference type="InterPro" id="IPR015422">
    <property type="entry name" value="PyrdxlP-dep_Trfase_small"/>
</dbReference>
<dbReference type="Proteomes" id="UP000503840">
    <property type="component" value="Unassembled WGS sequence"/>
</dbReference>
<evidence type="ECO:0000313" key="8">
    <source>
        <dbReference type="EMBL" id="GFM31763.1"/>
    </source>
</evidence>
<keyword evidence="9" id="KW-1185">Reference proteome</keyword>
<dbReference type="Pfam" id="PF00155">
    <property type="entry name" value="Aminotran_1_2"/>
    <property type="match status" value="1"/>
</dbReference>
<dbReference type="PANTHER" id="PTHR42790">
    <property type="entry name" value="AMINOTRANSFERASE"/>
    <property type="match status" value="1"/>
</dbReference>